<evidence type="ECO:0000256" key="6">
    <source>
        <dbReference type="ARBA" id="ARBA00022989"/>
    </source>
</evidence>
<feature type="transmembrane region" description="Helical" evidence="9">
    <location>
        <begin position="125"/>
        <end position="144"/>
    </location>
</feature>
<accession>J7RI00</accession>
<dbReference type="EMBL" id="HE978316">
    <property type="protein sequence ID" value="CCK69173.1"/>
    <property type="molecule type" value="Genomic_DNA"/>
</dbReference>
<proteinExistence type="inferred from homology"/>
<dbReference type="InterPro" id="IPR050524">
    <property type="entry name" value="APC_YAT"/>
</dbReference>
<reference evidence="11 12" key="1">
    <citation type="journal article" date="2011" name="Proc. Natl. Acad. Sci. U.S.A.">
        <title>Evolutionary erosion of yeast sex chromosomes by mating-type switching accidents.</title>
        <authorList>
            <person name="Gordon J.L."/>
            <person name="Armisen D."/>
            <person name="Proux-Wera E."/>
            <person name="Oheigeartaigh S.S."/>
            <person name="Byrne K.P."/>
            <person name="Wolfe K.H."/>
        </authorList>
    </citation>
    <scope>NUCLEOTIDE SEQUENCE [LARGE SCALE GENOMIC DNA]</scope>
    <source>
        <strain evidence="12">ATCC MYA-139 / BCRC 22969 / CBS 8797 / CCRC 22969 / KCTC 17520 / NBRC 10181 / NCYC 3082</strain>
    </source>
</reference>
<evidence type="ECO:0000313" key="12">
    <source>
        <dbReference type="Proteomes" id="UP000006310"/>
    </source>
</evidence>
<keyword evidence="6 9" id="KW-1133">Transmembrane helix</keyword>
<feature type="region of interest" description="Disordered" evidence="8">
    <location>
        <begin position="1"/>
        <end position="29"/>
    </location>
</feature>
<feature type="compositionally biased region" description="Basic and acidic residues" evidence="8">
    <location>
        <begin position="13"/>
        <end position="22"/>
    </location>
</feature>
<feature type="transmembrane region" description="Helical" evidence="9">
    <location>
        <begin position="354"/>
        <end position="375"/>
    </location>
</feature>
<comment type="similarity">
    <text evidence="2">Belongs to the amino acid-polyamine-organocation (APC) superfamily. YAT (TC 2.A.3.10) family.</text>
</comment>
<sequence>MPSSSDLENSNYELKEVNKKQDYNVSTEQENEIEYFETLKGKNAATTREEEYDFTTDSTSGRKRHGVKGYFRDFIDSFKPAENPQPHTNLDMELVGVTSETIEQHKKDEGDTGDKLKKTIQPRHVILISLGTGIGTGLLVGNGATLAQAGPAGLVIGYGIMGSLIYCIIQACGEMAVNYLTLVGGFNAYPTFLIDPGFSFATAWVYCLQWLCVCPLELVTASMTIKYWTTKVDPDVFVIIFYVFILGINILGGARGYAEAEFIFNSCKILMMIGFFILGIIIICGGAGTDGYIGGRYWHDPGAFRGERAVDRFKGVVATLVTAAFSFGQSEFIAVTASEQSNPRRAIPSAAKKIIYRALCIYLASIILLGFLVPYNSSQLLGAQSNGIKASPYVLAVANHGVRVVPHFINAVIIISVLSVSNSAFYSSPRMLLTLSQQGFAPKIFSYVDRAGRPTMGIIVASLFAVIAFCATSPKEDQVFTWLLAVSGLSQIFTWMSICLSHLRFRRAMTVQGRSLGECGFLSQVGIYGSAYSFFVLALILVGQFWVALKPVGSKKVDANSFFENYLAAPIWIALYIGYKCYTKDWRLYIKSQDIDLVAHRQIYDEDILRQEREEETERLKNGPYWKRAYSFWC</sequence>
<feature type="transmembrane region" description="Helical" evidence="9">
    <location>
        <begin position="176"/>
        <end position="194"/>
    </location>
</feature>
<comment type="subcellular location">
    <subcellularLocation>
        <location evidence="1">Membrane</location>
        <topology evidence="1">Multi-pass membrane protein</topology>
    </subcellularLocation>
</comment>
<dbReference type="AlphaFoldDB" id="J7RI00"/>
<dbReference type="GO" id="GO:0016020">
    <property type="term" value="C:membrane"/>
    <property type="evidence" value="ECO:0007669"/>
    <property type="project" value="UniProtKB-SubCell"/>
</dbReference>
<keyword evidence="3" id="KW-0813">Transport</keyword>
<evidence type="ECO:0000256" key="8">
    <source>
        <dbReference type="SAM" id="MobiDB-lite"/>
    </source>
</evidence>
<evidence type="ECO:0000256" key="1">
    <source>
        <dbReference type="ARBA" id="ARBA00004141"/>
    </source>
</evidence>
<feature type="transmembrane region" description="Helical" evidence="9">
    <location>
        <begin position="236"/>
        <end position="257"/>
    </location>
</feature>
<dbReference type="InterPro" id="IPR004762">
    <property type="entry name" value="Amino_acid_permease_fungi"/>
</dbReference>
<dbReference type="InterPro" id="IPR004841">
    <property type="entry name" value="AA-permease/SLC12A_dom"/>
</dbReference>
<dbReference type="eggNOG" id="KOG1286">
    <property type="taxonomic scope" value="Eukaryota"/>
</dbReference>
<feature type="transmembrane region" description="Helical" evidence="9">
    <location>
        <begin position="455"/>
        <end position="474"/>
    </location>
</feature>
<feature type="transmembrane region" description="Helical" evidence="9">
    <location>
        <begin position="480"/>
        <end position="500"/>
    </location>
</feature>
<evidence type="ECO:0000313" key="11">
    <source>
        <dbReference type="EMBL" id="CCK69173.1"/>
    </source>
</evidence>
<evidence type="ECO:0000259" key="10">
    <source>
        <dbReference type="Pfam" id="PF00324"/>
    </source>
</evidence>
<dbReference type="PIRSF" id="PIRSF006060">
    <property type="entry name" value="AA_transporter"/>
    <property type="match status" value="1"/>
</dbReference>
<dbReference type="GeneID" id="34524853"/>
<protein>
    <recommendedName>
        <fullName evidence="10">Amino acid permease/ SLC12A domain-containing protein</fullName>
    </recommendedName>
</protein>
<keyword evidence="4 9" id="KW-0812">Transmembrane</keyword>
<organism evidence="11 12">
    <name type="scientific">Huiozyma naganishii (strain ATCC MYA-139 / BCRC 22969 / CBS 8797 / KCTC 17520 / NBRC 10181 / NCYC 3082 / Yp74L-3)</name>
    <name type="common">Yeast</name>
    <name type="synonym">Kazachstania naganishii</name>
    <dbReference type="NCBI Taxonomy" id="1071383"/>
    <lineage>
        <taxon>Eukaryota</taxon>
        <taxon>Fungi</taxon>
        <taxon>Dikarya</taxon>
        <taxon>Ascomycota</taxon>
        <taxon>Saccharomycotina</taxon>
        <taxon>Saccharomycetes</taxon>
        <taxon>Saccharomycetales</taxon>
        <taxon>Saccharomycetaceae</taxon>
        <taxon>Huiozyma</taxon>
    </lineage>
</organism>
<dbReference type="NCBIfam" id="TIGR00913">
    <property type="entry name" value="2A0310"/>
    <property type="match status" value="1"/>
</dbReference>
<dbReference type="GO" id="GO:0015171">
    <property type="term" value="F:amino acid transmembrane transporter activity"/>
    <property type="evidence" value="ECO:0007669"/>
    <property type="project" value="TreeGrafter"/>
</dbReference>
<dbReference type="HOGENOM" id="CLU_007946_12_0_1"/>
<evidence type="ECO:0000256" key="9">
    <source>
        <dbReference type="SAM" id="Phobius"/>
    </source>
</evidence>
<dbReference type="Pfam" id="PF00324">
    <property type="entry name" value="AA_permease"/>
    <property type="match status" value="1"/>
</dbReference>
<dbReference type="OMA" id="ACIMMIL"/>
<dbReference type="OrthoDB" id="3900342at2759"/>
<reference evidence="12" key="2">
    <citation type="submission" date="2012-08" db="EMBL/GenBank/DDBJ databases">
        <title>Genome sequence of Kazachstania naganishii.</title>
        <authorList>
            <person name="Gordon J.L."/>
            <person name="Armisen D."/>
            <person name="Proux-Wera E."/>
            <person name="OhEigeartaigh S.S."/>
            <person name="Byrne K.P."/>
            <person name="Wolfe K.H."/>
        </authorList>
    </citation>
    <scope>NUCLEOTIDE SEQUENCE [LARGE SCALE GENOMIC DNA]</scope>
    <source>
        <strain evidence="12">ATCC MYA-139 / BCRC 22969 / CBS 8797 / CCRC 22969 / KCTC 17520 / NBRC 10181 / NCYC 3082</strain>
    </source>
</reference>
<dbReference type="InterPro" id="IPR004840">
    <property type="entry name" value="Amino_acid_permease_CS"/>
</dbReference>
<feature type="transmembrane region" description="Helical" evidence="9">
    <location>
        <begin position="521"/>
        <end position="546"/>
    </location>
</feature>
<dbReference type="RefSeq" id="XP_022463419.1">
    <property type="nucleotide sequence ID" value="XM_022606755.1"/>
</dbReference>
<feature type="transmembrane region" description="Helical" evidence="9">
    <location>
        <begin position="408"/>
        <end position="426"/>
    </location>
</feature>
<evidence type="ECO:0000256" key="7">
    <source>
        <dbReference type="ARBA" id="ARBA00023136"/>
    </source>
</evidence>
<gene>
    <name evidence="11" type="primary">KNAG0C00590</name>
    <name evidence="11" type="ordered locus">KNAG_0C00590</name>
</gene>
<feature type="transmembrane region" description="Helical" evidence="9">
    <location>
        <begin position="269"/>
        <end position="288"/>
    </location>
</feature>
<name>J7RI00_HUIN7</name>
<evidence type="ECO:0000256" key="5">
    <source>
        <dbReference type="ARBA" id="ARBA00022970"/>
    </source>
</evidence>
<keyword evidence="5" id="KW-0029">Amino-acid transport</keyword>
<feature type="compositionally biased region" description="Polar residues" evidence="8">
    <location>
        <begin position="1"/>
        <end position="12"/>
    </location>
</feature>
<feature type="transmembrane region" description="Helical" evidence="9">
    <location>
        <begin position="566"/>
        <end position="582"/>
    </location>
</feature>
<dbReference type="PANTHER" id="PTHR43341">
    <property type="entry name" value="AMINO ACID PERMEASE"/>
    <property type="match status" value="1"/>
</dbReference>
<dbReference type="PROSITE" id="PS00218">
    <property type="entry name" value="AMINO_ACID_PERMEASE_1"/>
    <property type="match status" value="1"/>
</dbReference>
<feature type="transmembrane region" description="Helical" evidence="9">
    <location>
        <begin position="200"/>
        <end position="224"/>
    </location>
</feature>
<feature type="domain" description="Amino acid permease/ SLC12A" evidence="10">
    <location>
        <begin position="124"/>
        <end position="588"/>
    </location>
</feature>
<evidence type="ECO:0000256" key="2">
    <source>
        <dbReference type="ARBA" id="ARBA00006983"/>
    </source>
</evidence>
<evidence type="ECO:0000256" key="4">
    <source>
        <dbReference type="ARBA" id="ARBA00022692"/>
    </source>
</evidence>
<evidence type="ECO:0000256" key="3">
    <source>
        <dbReference type="ARBA" id="ARBA00022448"/>
    </source>
</evidence>
<dbReference type="PANTHER" id="PTHR43341:SF17">
    <property type="entry name" value="GENERAL AMINO ACID PERMEASE AGP1-RELATED"/>
    <property type="match status" value="1"/>
</dbReference>
<keyword evidence="12" id="KW-1185">Reference proteome</keyword>
<dbReference type="KEGG" id="kng:KNAG_0C00590"/>
<dbReference type="FunFam" id="1.20.1740.10:FF:000017">
    <property type="entry name" value="Amino acid permease"/>
    <property type="match status" value="1"/>
</dbReference>
<dbReference type="Proteomes" id="UP000006310">
    <property type="component" value="Chromosome 3"/>
</dbReference>
<dbReference type="Gene3D" id="1.20.1740.10">
    <property type="entry name" value="Amino acid/polyamine transporter I"/>
    <property type="match status" value="1"/>
</dbReference>
<feature type="transmembrane region" description="Helical" evidence="9">
    <location>
        <begin position="150"/>
        <end position="169"/>
    </location>
</feature>
<keyword evidence="7 9" id="KW-0472">Membrane</keyword>